<dbReference type="CDD" id="cd00840">
    <property type="entry name" value="MPP_Mre11_N"/>
    <property type="match status" value="1"/>
</dbReference>
<dbReference type="InterPro" id="IPR004843">
    <property type="entry name" value="Calcineurin-like_PHP"/>
</dbReference>
<feature type="domain" description="Calcineurin-like phosphoesterase" evidence="4">
    <location>
        <begin position="3"/>
        <end position="115"/>
    </location>
</feature>
<dbReference type="AlphaFoldDB" id="A0A1S8DCQ1"/>
<dbReference type="InterPro" id="IPR014577">
    <property type="entry name" value="UCP033093_metalloPase"/>
</dbReference>
<comment type="caution">
    <text evidence="5">The sequence shown here is derived from an EMBL/GenBank/DDBJ whole genome shotgun (WGS) entry which is preliminary data.</text>
</comment>
<keyword evidence="2" id="KW-0378">Hydrolase</keyword>
<evidence type="ECO:0000256" key="2">
    <source>
        <dbReference type="ARBA" id="ARBA00022801"/>
    </source>
</evidence>
<sequence length="370" mass="39891">MSRILHTADWQIGRQYSRFEVEDAVVLAAARTSTVEKIAALAAAENVDAVLVAGDVFDAQGVSELTIRRLFNATSVFAGPWIMLPGNHDAALAESVWDRAERIGAIPANVHVIKEPGVLVLEEQGIAVLGAPLTQRQTYDDLTAWFDSAQTPAGLLRVGLAHGSVQGLLHEDVDSHNPIAADRAATAHLDYLALGDWHGFKQVDQRTVYSGTPEPDRFKDNGAGQVVLVDLPALGEPPVLSTRHVGQFIWLQWSAQLEVASDLDVLIERLQELEPNSVLSLKVSGQTDLAGQARLQRALAVAQARCRSVDCDVKDLRLEPTDEDIAALSADGYLGDVIAELRDREGDSPVAKDALVLLTSLLSKDAEVQA</sequence>
<dbReference type="InterPro" id="IPR029052">
    <property type="entry name" value="Metallo-depent_PP-like"/>
</dbReference>
<dbReference type="GO" id="GO:0004527">
    <property type="term" value="F:exonuclease activity"/>
    <property type="evidence" value="ECO:0007669"/>
    <property type="project" value="UniProtKB-KW"/>
</dbReference>
<dbReference type="STRING" id="254161.SAMN05216256_1178"/>
<dbReference type="RefSeq" id="WP_083728752.1">
    <property type="nucleotide sequence ID" value="NZ_FOUD01000017.1"/>
</dbReference>
<dbReference type="PIRSF" id="PIRSF033093">
    <property type="entry name" value="UCP_ML1119"/>
    <property type="match status" value="1"/>
</dbReference>
<evidence type="ECO:0000313" key="5">
    <source>
        <dbReference type="EMBL" id="ONM42761.1"/>
    </source>
</evidence>
<dbReference type="Gene3D" id="3.60.21.10">
    <property type="match status" value="1"/>
</dbReference>
<dbReference type="InterPro" id="IPR050535">
    <property type="entry name" value="DNA_Repair-Maintenance_Comp"/>
</dbReference>
<organism evidence="5 6">
    <name type="scientific">Halopseudomonas pachastrellae</name>
    <dbReference type="NCBI Taxonomy" id="254161"/>
    <lineage>
        <taxon>Bacteria</taxon>
        <taxon>Pseudomonadati</taxon>
        <taxon>Pseudomonadota</taxon>
        <taxon>Gammaproteobacteria</taxon>
        <taxon>Pseudomonadales</taxon>
        <taxon>Pseudomonadaceae</taxon>
        <taxon>Halopseudomonas</taxon>
    </lineage>
</organism>
<keyword evidence="1" id="KW-0540">Nuclease</keyword>
<keyword evidence="3 5" id="KW-0269">Exonuclease</keyword>
<dbReference type="InterPro" id="IPR041796">
    <property type="entry name" value="Mre11_N"/>
</dbReference>
<protein>
    <submittedName>
        <fullName evidence="5">DNA repair exonuclease</fullName>
    </submittedName>
</protein>
<dbReference type="Pfam" id="PF00149">
    <property type="entry name" value="Metallophos"/>
    <property type="match status" value="1"/>
</dbReference>
<accession>A0A1S8DCQ1</accession>
<gene>
    <name evidence="5" type="ORF">BXT89_16260</name>
</gene>
<dbReference type="Proteomes" id="UP000242847">
    <property type="component" value="Unassembled WGS sequence"/>
</dbReference>
<evidence type="ECO:0000259" key="4">
    <source>
        <dbReference type="Pfam" id="PF00149"/>
    </source>
</evidence>
<dbReference type="PANTHER" id="PTHR30337">
    <property type="entry name" value="COMPONENT OF ATP-DEPENDENT DSDNA EXONUCLEASE"/>
    <property type="match status" value="1"/>
</dbReference>
<evidence type="ECO:0000256" key="1">
    <source>
        <dbReference type="ARBA" id="ARBA00022722"/>
    </source>
</evidence>
<dbReference type="SUPFAM" id="SSF56300">
    <property type="entry name" value="Metallo-dependent phosphatases"/>
    <property type="match status" value="1"/>
</dbReference>
<evidence type="ECO:0000313" key="6">
    <source>
        <dbReference type="Proteomes" id="UP000242847"/>
    </source>
</evidence>
<dbReference type="OrthoDB" id="9773856at2"/>
<reference evidence="5 6" key="1">
    <citation type="submission" date="2017-01" db="EMBL/GenBank/DDBJ databases">
        <title>Draft genome sequence of Pseudomonas pachastrellae type strain CCUG 46540T from a deep sea.</title>
        <authorList>
            <person name="Gomila M."/>
            <person name="Mulet M."/>
            <person name="Lalucat J."/>
            <person name="Garcia-Valdes E."/>
        </authorList>
    </citation>
    <scope>NUCLEOTIDE SEQUENCE [LARGE SCALE GENOMIC DNA]</scope>
    <source>
        <strain evidence="5 6">CCUG 46540</strain>
    </source>
</reference>
<keyword evidence="6" id="KW-1185">Reference proteome</keyword>
<proteinExistence type="predicted"/>
<dbReference type="EMBL" id="MUBC01000048">
    <property type="protein sequence ID" value="ONM42761.1"/>
    <property type="molecule type" value="Genomic_DNA"/>
</dbReference>
<evidence type="ECO:0000256" key="3">
    <source>
        <dbReference type="ARBA" id="ARBA00022839"/>
    </source>
</evidence>
<name>A0A1S8DCQ1_9GAMM</name>
<dbReference type="PANTHER" id="PTHR30337:SF0">
    <property type="entry name" value="NUCLEASE SBCCD SUBUNIT D"/>
    <property type="match status" value="1"/>
</dbReference>